<feature type="domain" description="ABC transmembrane type-1" evidence="12">
    <location>
        <begin position="51"/>
        <end position="333"/>
    </location>
</feature>
<accession>A7GPM3</accession>
<proteinExistence type="inferred from homology"/>
<dbReference type="FunFam" id="1.20.1560.10:FF:000011">
    <property type="entry name" value="Multidrug ABC transporter ATP-binding protein"/>
    <property type="match status" value="1"/>
</dbReference>
<keyword evidence="6" id="KW-0547">Nucleotide-binding</keyword>
<dbReference type="InterPro" id="IPR039421">
    <property type="entry name" value="Type_1_exporter"/>
</dbReference>
<dbReference type="STRING" id="315749.Bcer98_1782"/>
<keyword evidence="7" id="KW-0067">ATP-binding</keyword>
<dbReference type="SMART" id="SM00382">
    <property type="entry name" value="AAA"/>
    <property type="match status" value="1"/>
</dbReference>
<dbReference type="Pfam" id="PF00664">
    <property type="entry name" value="ABC_membrane"/>
    <property type="match status" value="1"/>
</dbReference>
<dbReference type="Gene3D" id="3.40.50.300">
    <property type="entry name" value="P-loop containing nucleotide triphosphate hydrolases"/>
    <property type="match status" value="1"/>
</dbReference>
<keyword evidence="5 10" id="KW-0812">Transmembrane</keyword>
<feature type="transmembrane region" description="Helical" evidence="10">
    <location>
        <begin position="92"/>
        <end position="117"/>
    </location>
</feature>
<reference evidence="13 14" key="1">
    <citation type="journal article" date="2008" name="Chem. Biol. Interact.">
        <title>Extending the Bacillus cereus group genomics to putative food-borne pathogens of different toxicity.</title>
        <authorList>
            <person name="Lapidus A."/>
            <person name="Goltsman E."/>
            <person name="Auger S."/>
            <person name="Galleron N."/>
            <person name="Segurens B."/>
            <person name="Dossat C."/>
            <person name="Land M.L."/>
            <person name="Broussolle V."/>
            <person name="Brillard J."/>
            <person name="Guinebretiere M.H."/>
            <person name="Sanchis V."/>
            <person name="Nguen-The C."/>
            <person name="Lereclus D."/>
            <person name="Richardson P."/>
            <person name="Wincker P."/>
            <person name="Weissenbach J."/>
            <person name="Ehrlich S.D."/>
            <person name="Sorokin A."/>
        </authorList>
    </citation>
    <scope>NUCLEOTIDE SEQUENCE [LARGE SCALE GENOMIC DNA]</scope>
    <source>
        <strain evidence="14">DSM 22905 / CIP 110041 / 391-98 / NVH 391-98</strain>
    </source>
</reference>
<keyword evidence="3" id="KW-0813">Transport</keyword>
<dbReference type="PANTHER" id="PTHR43394">
    <property type="entry name" value="ATP-DEPENDENT PERMEASE MDL1, MITOCHONDRIAL"/>
    <property type="match status" value="1"/>
</dbReference>
<dbReference type="InterPro" id="IPR003593">
    <property type="entry name" value="AAA+_ATPase"/>
</dbReference>
<evidence type="ECO:0000256" key="6">
    <source>
        <dbReference type="ARBA" id="ARBA00022741"/>
    </source>
</evidence>
<dbReference type="Proteomes" id="UP000002300">
    <property type="component" value="Chromosome"/>
</dbReference>
<keyword evidence="14" id="KW-1185">Reference proteome</keyword>
<dbReference type="InterPro" id="IPR036640">
    <property type="entry name" value="ABC1_TM_sf"/>
</dbReference>
<dbReference type="CDD" id="cd18547">
    <property type="entry name" value="ABC_6TM_Tm288_like"/>
    <property type="match status" value="1"/>
</dbReference>
<keyword evidence="9 10" id="KW-0472">Membrane</keyword>
<dbReference type="GO" id="GO:0016887">
    <property type="term" value="F:ATP hydrolysis activity"/>
    <property type="evidence" value="ECO:0007669"/>
    <property type="project" value="InterPro"/>
</dbReference>
<dbReference type="GO" id="GO:0005886">
    <property type="term" value="C:plasma membrane"/>
    <property type="evidence" value="ECO:0007669"/>
    <property type="project" value="UniProtKB-SubCell"/>
</dbReference>
<sequence>MKKEGKKMRNFQGQFANKNGRNNVKGGKPKNTKGTIMRIWTYMGYQKVALIFVVMLVIATTLLGLLGPYYIGVIIDEYIIPRDLHGTVKMCILLTAIYSVTVFLTWLQTFMMVNVALKTIQKIRQDLFEKIQTLSLRFFDMRSQGDLMSRVTNDIDNLNQALTQSVVQIISSALTFVGVTIAMFALDWILAIVTLITVPIMFFVTKRLVAYSGKNFAKRQQDLGELNGFIEEAITGANVITLYGKEKETVHKFNTINEKLRVSATKADTFSAFIFPSMNFINNLGMGLVIGTGSIMVLTGMTTVGIIASFINYSRQFSRPLSQFATLMNTIQAAVAGGERVFEIMDEVPEIQNKKNPIVVQKLEGNVIFDHVSFGYEKEKEILKDVSLQASPGETIALVGTTGSGKTTIINLLTRFYDIHKGQIKIDGTNIKEYDISSLRSKIGVVLQDTYLFAGTIMDNIRYGRLDASDEEVIAAAKAASAHSFIKHLPNRYETKIASEGANLSQGQKQLLAIARAILADADILILDEATSNIDTRTELQIQAGLHRLMKGKTSFVIAHRLKTIEEADQILVIQDGKIIERGDHTLLMEKEGVYYGMYTSQFKI</sequence>
<dbReference type="InterPro" id="IPR011527">
    <property type="entry name" value="ABC1_TM_dom"/>
</dbReference>
<dbReference type="eggNOG" id="COG1132">
    <property type="taxonomic scope" value="Bacteria"/>
</dbReference>
<evidence type="ECO:0000256" key="4">
    <source>
        <dbReference type="ARBA" id="ARBA00022475"/>
    </source>
</evidence>
<gene>
    <name evidence="13" type="ordered locus">Bcer98_1782</name>
</gene>
<evidence type="ECO:0000313" key="13">
    <source>
        <dbReference type="EMBL" id="ABS22081.1"/>
    </source>
</evidence>
<evidence type="ECO:0000256" key="10">
    <source>
        <dbReference type="SAM" id="Phobius"/>
    </source>
</evidence>
<keyword evidence="4" id="KW-1003">Cell membrane</keyword>
<protein>
    <submittedName>
        <fullName evidence="13">ABC transporter-related protein</fullName>
    </submittedName>
</protein>
<dbReference type="CDD" id="cd03254">
    <property type="entry name" value="ABCC_Glucan_exporter_like"/>
    <property type="match status" value="1"/>
</dbReference>
<keyword evidence="8 10" id="KW-1133">Transmembrane helix</keyword>
<dbReference type="AlphaFoldDB" id="A7GPM3"/>
<dbReference type="PROSITE" id="PS50893">
    <property type="entry name" value="ABC_TRANSPORTER_2"/>
    <property type="match status" value="1"/>
</dbReference>
<evidence type="ECO:0000256" key="8">
    <source>
        <dbReference type="ARBA" id="ARBA00022989"/>
    </source>
</evidence>
<dbReference type="InterPro" id="IPR003439">
    <property type="entry name" value="ABC_transporter-like_ATP-bd"/>
</dbReference>
<feature type="domain" description="ABC transporter" evidence="11">
    <location>
        <begin position="367"/>
        <end position="601"/>
    </location>
</feature>
<feature type="transmembrane region" description="Helical" evidence="10">
    <location>
        <begin position="288"/>
        <end position="311"/>
    </location>
</feature>
<dbReference type="FunFam" id="3.40.50.300:FF:000287">
    <property type="entry name" value="Multidrug ABC transporter ATP-binding protein"/>
    <property type="match status" value="1"/>
</dbReference>
<dbReference type="Pfam" id="PF00005">
    <property type="entry name" value="ABC_tran"/>
    <property type="match status" value="1"/>
</dbReference>
<dbReference type="GO" id="GO:0005524">
    <property type="term" value="F:ATP binding"/>
    <property type="evidence" value="ECO:0007669"/>
    <property type="project" value="UniProtKB-KW"/>
</dbReference>
<feature type="transmembrane region" description="Helical" evidence="10">
    <location>
        <begin position="166"/>
        <end position="184"/>
    </location>
</feature>
<dbReference type="PANTHER" id="PTHR43394:SF1">
    <property type="entry name" value="ATP-BINDING CASSETTE SUB-FAMILY B MEMBER 10, MITOCHONDRIAL"/>
    <property type="match status" value="1"/>
</dbReference>
<dbReference type="SUPFAM" id="SSF52540">
    <property type="entry name" value="P-loop containing nucleoside triphosphate hydrolases"/>
    <property type="match status" value="1"/>
</dbReference>
<evidence type="ECO:0000256" key="9">
    <source>
        <dbReference type="ARBA" id="ARBA00023136"/>
    </source>
</evidence>
<evidence type="ECO:0000256" key="1">
    <source>
        <dbReference type="ARBA" id="ARBA00004651"/>
    </source>
</evidence>
<evidence type="ECO:0000256" key="5">
    <source>
        <dbReference type="ARBA" id="ARBA00022692"/>
    </source>
</evidence>
<evidence type="ECO:0000256" key="7">
    <source>
        <dbReference type="ARBA" id="ARBA00022840"/>
    </source>
</evidence>
<dbReference type="InterPro" id="IPR017871">
    <property type="entry name" value="ABC_transporter-like_CS"/>
</dbReference>
<evidence type="ECO:0000256" key="2">
    <source>
        <dbReference type="ARBA" id="ARBA00005417"/>
    </source>
</evidence>
<dbReference type="InterPro" id="IPR027417">
    <property type="entry name" value="P-loop_NTPase"/>
</dbReference>
<evidence type="ECO:0000259" key="11">
    <source>
        <dbReference type="PROSITE" id="PS50893"/>
    </source>
</evidence>
<feature type="transmembrane region" description="Helical" evidence="10">
    <location>
        <begin position="48"/>
        <end position="72"/>
    </location>
</feature>
<evidence type="ECO:0000259" key="12">
    <source>
        <dbReference type="PROSITE" id="PS50929"/>
    </source>
</evidence>
<dbReference type="Gene3D" id="1.20.1560.10">
    <property type="entry name" value="ABC transporter type 1, transmembrane domain"/>
    <property type="match status" value="1"/>
</dbReference>
<feature type="transmembrane region" description="Helical" evidence="10">
    <location>
        <begin position="190"/>
        <end position="209"/>
    </location>
</feature>
<comment type="subcellular location">
    <subcellularLocation>
        <location evidence="1">Cell membrane</location>
        <topology evidence="1">Multi-pass membrane protein</topology>
    </subcellularLocation>
</comment>
<evidence type="ECO:0000256" key="3">
    <source>
        <dbReference type="ARBA" id="ARBA00022448"/>
    </source>
</evidence>
<dbReference type="KEGG" id="bcy:Bcer98_1782"/>
<evidence type="ECO:0000313" key="14">
    <source>
        <dbReference type="Proteomes" id="UP000002300"/>
    </source>
</evidence>
<dbReference type="PROSITE" id="PS50929">
    <property type="entry name" value="ABC_TM1F"/>
    <property type="match status" value="1"/>
</dbReference>
<organism evidence="13 14">
    <name type="scientific">Bacillus cytotoxicus (strain DSM 22905 / CIP 110041 / 391-98 / NVH 391-98)</name>
    <dbReference type="NCBI Taxonomy" id="315749"/>
    <lineage>
        <taxon>Bacteria</taxon>
        <taxon>Bacillati</taxon>
        <taxon>Bacillota</taxon>
        <taxon>Bacilli</taxon>
        <taxon>Bacillales</taxon>
        <taxon>Bacillaceae</taxon>
        <taxon>Bacillus</taxon>
        <taxon>Bacillus cereus group</taxon>
    </lineage>
</organism>
<dbReference type="HOGENOM" id="CLU_000604_84_4_9"/>
<dbReference type="PROSITE" id="PS00211">
    <property type="entry name" value="ABC_TRANSPORTER_1"/>
    <property type="match status" value="1"/>
</dbReference>
<name>A7GPM3_BACCN</name>
<dbReference type="SUPFAM" id="SSF90123">
    <property type="entry name" value="ABC transporter transmembrane region"/>
    <property type="match status" value="1"/>
</dbReference>
<dbReference type="GO" id="GO:0015421">
    <property type="term" value="F:ABC-type oligopeptide transporter activity"/>
    <property type="evidence" value="ECO:0007669"/>
    <property type="project" value="TreeGrafter"/>
</dbReference>
<comment type="similarity">
    <text evidence="2">Belongs to the ABC transporter superfamily.</text>
</comment>
<dbReference type="EMBL" id="CP000764">
    <property type="protein sequence ID" value="ABS22081.1"/>
    <property type="molecule type" value="Genomic_DNA"/>
</dbReference>